<comment type="function">
    <text evidence="7">Responsible for the coupling of flagellin expression to flagellar assembly by preventing expression of the flagellin genes when a component of the middle class of proteins is defective. It negatively regulates flagellar genes by inhibiting the activity of FliA by directly binding to FliA.</text>
</comment>
<organism evidence="11 12">
    <name type="scientific">Corticimicrobacter populi</name>
    <dbReference type="NCBI Taxonomy" id="2175229"/>
    <lineage>
        <taxon>Bacteria</taxon>
        <taxon>Pseudomonadati</taxon>
        <taxon>Pseudomonadota</taxon>
        <taxon>Betaproteobacteria</taxon>
        <taxon>Burkholderiales</taxon>
        <taxon>Alcaligenaceae</taxon>
        <taxon>Corticimicrobacter</taxon>
    </lineage>
</organism>
<evidence type="ECO:0000256" key="5">
    <source>
        <dbReference type="ARBA" id="ARBA00023015"/>
    </source>
</evidence>
<evidence type="ECO:0000256" key="2">
    <source>
        <dbReference type="ARBA" id="ARBA00017823"/>
    </source>
</evidence>
<keyword evidence="4" id="KW-1005">Bacterial flagellum biogenesis</keyword>
<dbReference type="NCBIfam" id="TIGR03824">
    <property type="entry name" value="FlgM_jcvi"/>
    <property type="match status" value="1"/>
</dbReference>
<dbReference type="InterPro" id="IPR007412">
    <property type="entry name" value="FlgM"/>
</dbReference>
<sequence length="118" mass="12578">MQSTRKRLEITVKVLPTLASVTPAADRALNRAQSSAAEYARSNSATQHQAGQTTAQGNSAPVTLSSASRAILAQQSPAQDIDQAKVARVLAAIKAGEFKIDSSRIADNLIDNIRELHR</sequence>
<protein>
    <recommendedName>
        <fullName evidence="2">Negative regulator of flagellin synthesis</fullName>
    </recommendedName>
    <alternativeName>
        <fullName evidence="8">Anti-sigma-28 factor</fullName>
    </alternativeName>
</protein>
<comment type="similarity">
    <text evidence="1">Belongs to the FlgM family.</text>
</comment>
<dbReference type="Proteomes" id="UP000245212">
    <property type="component" value="Unassembled WGS sequence"/>
</dbReference>
<evidence type="ECO:0000313" key="12">
    <source>
        <dbReference type="Proteomes" id="UP000245212"/>
    </source>
</evidence>
<evidence type="ECO:0000256" key="3">
    <source>
        <dbReference type="ARBA" id="ARBA00022491"/>
    </source>
</evidence>
<evidence type="ECO:0000256" key="6">
    <source>
        <dbReference type="ARBA" id="ARBA00023163"/>
    </source>
</evidence>
<evidence type="ECO:0000256" key="9">
    <source>
        <dbReference type="SAM" id="MobiDB-lite"/>
    </source>
</evidence>
<reference evidence="12" key="1">
    <citation type="submission" date="2018-05" db="EMBL/GenBank/DDBJ databases">
        <authorList>
            <person name="Li Y."/>
        </authorList>
    </citation>
    <scope>NUCLEOTIDE SEQUENCE [LARGE SCALE GENOMIC DNA]</scope>
    <source>
        <strain evidence="12">3d-2-2</strain>
    </source>
</reference>
<keyword evidence="6" id="KW-0804">Transcription</keyword>
<keyword evidence="11" id="KW-0969">Cilium</keyword>
<dbReference type="AlphaFoldDB" id="A0A2V1JWN9"/>
<evidence type="ECO:0000313" key="11">
    <source>
        <dbReference type="EMBL" id="PWF21198.1"/>
    </source>
</evidence>
<evidence type="ECO:0000256" key="1">
    <source>
        <dbReference type="ARBA" id="ARBA00005322"/>
    </source>
</evidence>
<feature type="region of interest" description="Disordered" evidence="9">
    <location>
        <begin position="32"/>
        <end position="61"/>
    </location>
</feature>
<name>A0A2V1JWN9_9BURK</name>
<evidence type="ECO:0000256" key="4">
    <source>
        <dbReference type="ARBA" id="ARBA00022795"/>
    </source>
</evidence>
<keyword evidence="12" id="KW-1185">Reference proteome</keyword>
<dbReference type="InterPro" id="IPR035890">
    <property type="entry name" value="Anti-sigma-28_factor_FlgM_sf"/>
</dbReference>
<accession>A0A2V1JWN9</accession>
<evidence type="ECO:0000259" key="10">
    <source>
        <dbReference type="Pfam" id="PF04316"/>
    </source>
</evidence>
<keyword evidence="3" id="KW-0678">Repressor</keyword>
<dbReference type="InterPro" id="IPR031316">
    <property type="entry name" value="FlgM_C"/>
</dbReference>
<gene>
    <name evidence="11" type="primary">flgM</name>
    <name evidence="11" type="ORF">DD235_15370</name>
</gene>
<feature type="compositionally biased region" description="Low complexity" evidence="9">
    <location>
        <begin position="45"/>
        <end position="57"/>
    </location>
</feature>
<keyword evidence="11" id="KW-0966">Cell projection</keyword>
<feature type="compositionally biased region" description="Polar residues" evidence="9">
    <location>
        <begin position="32"/>
        <end position="44"/>
    </location>
</feature>
<evidence type="ECO:0000256" key="8">
    <source>
        <dbReference type="ARBA" id="ARBA00030117"/>
    </source>
</evidence>
<keyword evidence="11" id="KW-0282">Flagellum</keyword>
<evidence type="ECO:0000256" key="7">
    <source>
        <dbReference type="ARBA" id="ARBA00024739"/>
    </source>
</evidence>
<dbReference type="GO" id="GO:0044781">
    <property type="term" value="P:bacterial-type flagellum organization"/>
    <property type="evidence" value="ECO:0007669"/>
    <property type="project" value="UniProtKB-KW"/>
</dbReference>
<feature type="domain" description="Anti-sigma-28 factor FlgM C-terminal" evidence="10">
    <location>
        <begin position="62"/>
        <end position="111"/>
    </location>
</feature>
<keyword evidence="5" id="KW-0805">Transcription regulation</keyword>
<dbReference type="Pfam" id="PF04316">
    <property type="entry name" value="FlgM"/>
    <property type="match status" value="1"/>
</dbReference>
<dbReference type="EMBL" id="QETA01000008">
    <property type="protein sequence ID" value="PWF21198.1"/>
    <property type="molecule type" value="Genomic_DNA"/>
</dbReference>
<proteinExistence type="inferred from homology"/>
<comment type="caution">
    <text evidence="11">The sequence shown here is derived from an EMBL/GenBank/DDBJ whole genome shotgun (WGS) entry which is preliminary data.</text>
</comment>
<dbReference type="GO" id="GO:0045892">
    <property type="term" value="P:negative regulation of DNA-templated transcription"/>
    <property type="evidence" value="ECO:0007669"/>
    <property type="project" value="InterPro"/>
</dbReference>
<dbReference type="SUPFAM" id="SSF101498">
    <property type="entry name" value="Anti-sigma factor FlgM"/>
    <property type="match status" value="1"/>
</dbReference>